<feature type="compositionally biased region" description="Low complexity" evidence="6">
    <location>
        <begin position="460"/>
        <end position="474"/>
    </location>
</feature>
<evidence type="ECO:0000256" key="6">
    <source>
        <dbReference type="SAM" id="MobiDB-lite"/>
    </source>
</evidence>
<feature type="region of interest" description="Disordered" evidence="6">
    <location>
        <begin position="325"/>
        <end position="498"/>
    </location>
</feature>
<feature type="compositionally biased region" description="Polar residues" evidence="6">
    <location>
        <begin position="714"/>
        <end position="724"/>
    </location>
</feature>
<dbReference type="EMBL" id="UYRX01000094">
    <property type="protein sequence ID" value="VDK73598.1"/>
    <property type="molecule type" value="Genomic_DNA"/>
</dbReference>
<dbReference type="FunFam" id="1.25.40.20:FF:000876">
    <property type="entry name" value="Protein phosphatase 1 regulatory subunit 12A"/>
    <property type="match status" value="1"/>
</dbReference>
<dbReference type="Pfam" id="PF12796">
    <property type="entry name" value="Ank_2"/>
    <property type="match status" value="2"/>
</dbReference>
<dbReference type="OMA" id="MENHVDK"/>
<feature type="repeat" description="ANK" evidence="4">
    <location>
        <begin position="255"/>
        <end position="287"/>
    </location>
</feature>
<protein>
    <recommendedName>
        <fullName evidence="7">cGMP-dependent protein kinase interacting domain-containing protein</fullName>
    </recommendedName>
</protein>
<dbReference type="SMART" id="SM00248">
    <property type="entry name" value="ANK"/>
    <property type="match status" value="5"/>
</dbReference>
<dbReference type="GO" id="GO:0004857">
    <property type="term" value="F:enzyme inhibitor activity"/>
    <property type="evidence" value="ECO:0007669"/>
    <property type="project" value="TreeGrafter"/>
</dbReference>
<dbReference type="PANTHER" id="PTHR24179">
    <property type="entry name" value="PROTEIN PHOSPHATASE 1 REGULATORY SUBUNIT 12"/>
    <property type="match status" value="1"/>
</dbReference>
<dbReference type="AlphaFoldDB" id="A0A3P6U4J2"/>
<feature type="compositionally biased region" description="Low complexity" evidence="6">
    <location>
        <begin position="766"/>
        <end position="778"/>
    </location>
</feature>
<feature type="repeat" description="ANK" evidence="4">
    <location>
        <begin position="222"/>
        <end position="254"/>
    </location>
</feature>
<dbReference type="Gene3D" id="1.25.40.20">
    <property type="entry name" value="Ankyrin repeat-containing domain"/>
    <property type="match status" value="2"/>
</dbReference>
<sequence>MVREDSDVALEASHFAFLQQNKNVLANNVLWKRKEQLVKWETSETNRLPSVRKLGRESKVKFTDEDIFLSACLSGDLEEVQTLLNDGANINTTTVDGLTALHQAVIDGKPKMVQFLVEHGANVNAQDNEGWTPLHAAACCGNVDLVEYLCAEGADLSVTNTDKELAVDLAEEDDCRLALEEEHQRQGINPDECRNRELTIMRRDAEQWLKDGEMHDHPHSRTGATALHVAAAKGYNDVMKLLLKAGADVNCRDRDGWTPLHAAAHWAEHEAAAILIQNGASFSEVTNNGETILNVADKDIVEYLEEMQEKERLRLTSNSPINLLANPNAPLKRAGSTTSVLRMSIEEKTKKTKLNEQDEKKESKEGDYSFTAEDKSPSVEVRLPCSVRQQPETSESPCEEEGSSSKSNSEGCNEENTASIAESKSSDTDKSVSYLSESDAFSESDQKRSLAMDDRLTRVATSTASSAPASTASAFISESKSSPEMLRKSTSPSSSTTVVSFTEFKSSMISRSASIDSNSSTAVPQNQSKLKGHSSEKEFTAATAPLEPPSRLSKSANLQRSTSTPVPWMPLYRTSAIKGPLHPAFAHFQAAVRQAATSTVDRSQPVTNICSSQTAVPSLSRGSLATPPMEPNMPNESEAERRSRAKRQRDSRRSTQGVTREQLRVATSFTVRRDEKERERESEIQRNGKSSSLECSLPHEIERKVEEERKNFDTKTCSSNQSLSAVRRRSQAPRTTRRVTGPVRIDDLQSEETSDDSAQKSGGNISSVSATATSSSSVDLSNPNIATTSYNFRDNALTSIAYTHAALAGKVRTTQTNSIYIGGGTATSFQMLNSRAKYQDKLVDYKALYEKEKQETERLRRRIEELSLEKSNSANNISLLKCNVGGRLASLQSLNKSSPPSSMNDRERHNYEQRIAEMQYEIEELKELAKSNDSLRVENEALIRVLSKMSRQQSTPTWPRSWNIYARTTKN</sequence>
<dbReference type="GO" id="GO:0019208">
    <property type="term" value="F:phosphatase regulator activity"/>
    <property type="evidence" value="ECO:0007669"/>
    <property type="project" value="TreeGrafter"/>
</dbReference>
<feature type="compositionally biased region" description="Low complexity" evidence="6">
    <location>
        <begin position="488"/>
        <end position="498"/>
    </location>
</feature>
<feature type="compositionally biased region" description="Basic residues" evidence="6">
    <location>
        <begin position="726"/>
        <end position="737"/>
    </location>
</feature>
<feature type="region of interest" description="Disordered" evidence="6">
    <location>
        <begin position="599"/>
        <end position="783"/>
    </location>
</feature>
<dbReference type="SUPFAM" id="SSF48403">
    <property type="entry name" value="Ankyrin repeat"/>
    <property type="match status" value="1"/>
</dbReference>
<keyword evidence="5" id="KW-0175">Coiled coil</keyword>
<evidence type="ECO:0000256" key="3">
    <source>
        <dbReference type="ARBA" id="ARBA00038386"/>
    </source>
</evidence>
<feature type="compositionally biased region" description="Polar residues" evidence="6">
    <location>
        <begin position="552"/>
        <end position="565"/>
    </location>
</feature>
<feature type="compositionally biased region" description="Basic and acidic residues" evidence="6">
    <location>
        <begin position="444"/>
        <end position="457"/>
    </location>
</feature>
<feature type="compositionally biased region" description="Basic and acidic residues" evidence="6">
    <location>
        <begin position="344"/>
        <end position="377"/>
    </location>
</feature>
<dbReference type="PANTHER" id="PTHR24179:SF21">
    <property type="entry name" value="MYOSIN BINDING SUBUNIT, ISOFORM O"/>
    <property type="match status" value="1"/>
</dbReference>
<dbReference type="InterPro" id="IPR002110">
    <property type="entry name" value="Ankyrin_rpt"/>
</dbReference>
<feature type="repeat" description="ANK" evidence="4">
    <location>
        <begin position="96"/>
        <end position="128"/>
    </location>
</feature>
<dbReference type="CDD" id="cd21930">
    <property type="entry name" value="IPD_PPP1R12"/>
    <property type="match status" value="1"/>
</dbReference>
<feature type="coiled-coil region" evidence="5">
    <location>
        <begin position="908"/>
        <end position="945"/>
    </location>
</feature>
<organism evidence="8 9">
    <name type="scientific">Litomosoides sigmodontis</name>
    <name type="common">Filarial nematode worm</name>
    <dbReference type="NCBI Taxonomy" id="42156"/>
    <lineage>
        <taxon>Eukaryota</taxon>
        <taxon>Metazoa</taxon>
        <taxon>Ecdysozoa</taxon>
        <taxon>Nematoda</taxon>
        <taxon>Chromadorea</taxon>
        <taxon>Rhabditida</taxon>
        <taxon>Spirurina</taxon>
        <taxon>Spiruromorpha</taxon>
        <taxon>Filarioidea</taxon>
        <taxon>Onchocercidae</taxon>
        <taxon>Litomosoides</taxon>
    </lineage>
</organism>
<feature type="compositionally biased region" description="Polar residues" evidence="6">
    <location>
        <begin position="599"/>
        <end position="623"/>
    </location>
</feature>
<accession>A0A3P6U4J2</accession>
<dbReference type="PRINTS" id="PR01415">
    <property type="entry name" value="ANKYRIN"/>
</dbReference>
<evidence type="ECO:0000256" key="5">
    <source>
        <dbReference type="SAM" id="Coils"/>
    </source>
</evidence>
<evidence type="ECO:0000256" key="2">
    <source>
        <dbReference type="ARBA" id="ARBA00022737"/>
    </source>
</evidence>
<feature type="compositionally biased region" description="Low complexity" evidence="6">
    <location>
        <begin position="404"/>
        <end position="416"/>
    </location>
</feature>
<keyword evidence="1" id="KW-0217">Developmental protein</keyword>
<evidence type="ECO:0000259" key="7">
    <source>
        <dbReference type="Pfam" id="PF15898"/>
    </source>
</evidence>
<dbReference type="PROSITE" id="PS50297">
    <property type="entry name" value="ANK_REP_REGION"/>
    <property type="match status" value="4"/>
</dbReference>
<dbReference type="Pfam" id="PF15898">
    <property type="entry name" value="PRKG1_interact"/>
    <property type="match status" value="1"/>
</dbReference>
<feature type="compositionally biased region" description="Basic and acidic residues" evidence="6">
    <location>
        <begin position="697"/>
        <end position="713"/>
    </location>
</feature>
<dbReference type="OrthoDB" id="19014at2759"/>
<keyword evidence="4" id="KW-0040">ANK repeat</keyword>
<feature type="coiled-coil region" evidence="5">
    <location>
        <begin position="835"/>
        <end position="876"/>
    </location>
</feature>
<keyword evidence="9" id="KW-1185">Reference proteome</keyword>
<gene>
    <name evidence="8" type="ORF">NLS_LOCUS2175</name>
</gene>
<evidence type="ECO:0000256" key="4">
    <source>
        <dbReference type="PROSITE-ProRule" id="PRU00023"/>
    </source>
</evidence>
<evidence type="ECO:0000256" key="1">
    <source>
        <dbReference type="ARBA" id="ARBA00022473"/>
    </source>
</evidence>
<dbReference type="InterPro" id="IPR031775">
    <property type="entry name" value="PRKG1_interact"/>
</dbReference>
<dbReference type="FunFam" id="1.25.40.20:FF:000198">
    <property type="entry name" value="Myosin binding subunit, isoform P"/>
    <property type="match status" value="1"/>
</dbReference>
<feature type="domain" description="cGMP-dependent protein kinase interacting" evidence="7">
    <location>
        <begin position="844"/>
        <end position="951"/>
    </location>
</feature>
<feature type="compositionally biased region" description="Polar residues" evidence="6">
    <location>
        <begin position="431"/>
        <end position="443"/>
    </location>
</feature>
<dbReference type="Proteomes" id="UP000277928">
    <property type="component" value="Unassembled WGS sequence"/>
</dbReference>
<dbReference type="GO" id="GO:0005737">
    <property type="term" value="C:cytoplasm"/>
    <property type="evidence" value="ECO:0007669"/>
    <property type="project" value="TreeGrafter"/>
</dbReference>
<dbReference type="InterPro" id="IPR051226">
    <property type="entry name" value="PP1_Regulatory_Subunit"/>
</dbReference>
<evidence type="ECO:0000313" key="8">
    <source>
        <dbReference type="EMBL" id="VDK73598.1"/>
    </source>
</evidence>
<evidence type="ECO:0000313" key="9">
    <source>
        <dbReference type="Proteomes" id="UP000277928"/>
    </source>
</evidence>
<feature type="repeat" description="ANK" evidence="4">
    <location>
        <begin position="129"/>
        <end position="161"/>
    </location>
</feature>
<dbReference type="STRING" id="42156.A0A3P6U4J2"/>
<dbReference type="InterPro" id="IPR036770">
    <property type="entry name" value="Ankyrin_rpt-contain_sf"/>
</dbReference>
<dbReference type="PROSITE" id="PS50088">
    <property type="entry name" value="ANK_REPEAT"/>
    <property type="match status" value="4"/>
</dbReference>
<keyword evidence="2" id="KW-0677">Repeat</keyword>
<comment type="similarity">
    <text evidence="3">Belongs to the NRARP family.</text>
</comment>
<feature type="compositionally biased region" description="Polar residues" evidence="6">
    <location>
        <begin position="655"/>
        <end position="670"/>
    </location>
</feature>
<feature type="region of interest" description="Disordered" evidence="6">
    <location>
        <begin position="512"/>
        <end position="567"/>
    </location>
</feature>
<dbReference type="GO" id="GO:0019901">
    <property type="term" value="F:protein kinase binding"/>
    <property type="evidence" value="ECO:0007669"/>
    <property type="project" value="InterPro"/>
</dbReference>
<feature type="compositionally biased region" description="Basic and acidic residues" evidence="6">
    <location>
        <begin position="671"/>
        <end position="686"/>
    </location>
</feature>
<proteinExistence type="inferred from homology"/>
<reference evidence="8 9" key="1">
    <citation type="submission" date="2018-08" db="EMBL/GenBank/DDBJ databases">
        <authorList>
            <person name="Laetsch R D."/>
            <person name="Stevens L."/>
            <person name="Kumar S."/>
            <person name="Blaxter L. M."/>
        </authorList>
    </citation>
    <scope>NUCLEOTIDE SEQUENCE [LARGE SCALE GENOMIC DNA]</scope>
</reference>
<dbReference type="Gene3D" id="6.10.140.390">
    <property type="match status" value="1"/>
</dbReference>
<name>A0A3P6U4J2_LITSI</name>